<feature type="compositionally biased region" description="Polar residues" evidence="3">
    <location>
        <begin position="927"/>
        <end position="979"/>
    </location>
</feature>
<feature type="region of interest" description="Disordered" evidence="3">
    <location>
        <begin position="293"/>
        <end position="332"/>
    </location>
</feature>
<dbReference type="Gene3D" id="1.10.506.10">
    <property type="entry name" value="GTPase Activation - p120gap, domain 1"/>
    <property type="match status" value="1"/>
</dbReference>
<feature type="compositionally biased region" description="Polar residues" evidence="3">
    <location>
        <begin position="662"/>
        <end position="682"/>
    </location>
</feature>
<keyword evidence="2" id="KW-0175">Coiled coil</keyword>
<feature type="compositionally biased region" description="Low complexity" evidence="3">
    <location>
        <begin position="724"/>
        <end position="735"/>
    </location>
</feature>
<proteinExistence type="predicted"/>
<keyword evidence="1" id="KW-0343">GTPase activation</keyword>
<dbReference type="SMART" id="SM00323">
    <property type="entry name" value="RasGAP"/>
    <property type="match status" value="1"/>
</dbReference>
<dbReference type="PROSITE" id="PS00509">
    <property type="entry name" value="RAS_GTPASE_ACTIV_1"/>
    <property type="match status" value="1"/>
</dbReference>
<evidence type="ECO:0000256" key="2">
    <source>
        <dbReference type="SAM" id="Coils"/>
    </source>
</evidence>
<dbReference type="Proteomes" id="UP000230066">
    <property type="component" value="Unassembled WGS sequence"/>
</dbReference>
<dbReference type="PANTHER" id="PTHR10194:SF60">
    <property type="entry name" value="RAS GTPASE-ACTIVATING PROTEIN RASKOL"/>
    <property type="match status" value="1"/>
</dbReference>
<dbReference type="InterPro" id="IPR001936">
    <property type="entry name" value="RasGAP_dom"/>
</dbReference>
<evidence type="ECO:0000256" key="3">
    <source>
        <dbReference type="SAM" id="MobiDB-lite"/>
    </source>
</evidence>
<feature type="region of interest" description="Disordered" evidence="3">
    <location>
        <begin position="422"/>
        <end position="499"/>
    </location>
</feature>
<gene>
    <name evidence="5" type="ORF">D915_007129</name>
</gene>
<protein>
    <submittedName>
        <fullName evidence="5">Synaptic ras gtpase activating protein syngap</fullName>
    </submittedName>
</protein>
<dbReference type="PROSITE" id="PS50018">
    <property type="entry name" value="RAS_GTPASE_ACTIV_2"/>
    <property type="match status" value="1"/>
</dbReference>
<evidence type="ECO:0000313" key="5">
    <source>
        <dbReference type="EMBL" id="THD21866.1"/>
    </source>
</evidence>
<feature type="region of interest" description="Disordered" evidence="3">
    <location>
        <begin position="251"/>
        <end position="273"/>
    </location>
</feature>
<feature type="region of interest" description="Disordered" evidence="3">
    <location>
        <begin position="655"/>
        <end position="694"/>
    </location>
</feature>
<accession>A0A4E0R5D0</accession>
<dbReference type="PANTHER" id="PTHR10194">
    <property type="entry name" value="RAS GTPASE-ACTIVATING PROTEINS"/>
    <property type="match status" value="1"/>
</dbReference>
<feature type="non-terminal residue" evidence="5">
    <location>
        <position position="1"/>
    </location>
</feature>
<dbReference type="InterPro" id="IPR023152">
    <property type="entry name" value="RasGAP_CS"/>
</dbReference>
<feature type="region of interest" description="Disordered" evidence="3">
    <location>
        <begin position="722"/>
        <end position="749"/>
    </location>
</feature>
<feature type="compositionally biased region" description="Polar residues" evidence="3">
    <location>
        <begin position="482"/>
        <end position="498"/>
    </location>
</feature>
<feature type="region of interest" description="Disordered" evidence="3">
    <location>
        <begin position="581"/>
        <end position="608"/>
    </location>
</feature>
<feature type="coiled-coil region" evidence="2">
    <location>
        <begin position="888"/>
        <end position="915"/>
    </location>
</feature>
<evidence type="ECO:0000256" key="1">
    <source>
        <dbReference type="ARBA" id="ARBA00022468"/>
    </source>
</evidence>
<keyword evidence="6" id="KW-1185">Reference proteome</keyword>
<dbReference type="GO" id="GO:0005096">
    <property type="term" value="F:GTPase activator activity"/>
    <property type="evidence" value="ECO:0007669"/>
    <property type="project" value="UniProtKB-KW"/>
</dbReference>
<comment type="caution">
    <text evidence="5">The sequence shown here is derived from an EMBL/GenBank/DDBJ whole genome shotgun (WGS) entry which is preliminary data.</text>
</comment>
<dbReference type="Pfam" id="PF00616">
    <property type="entry name" value="RasGAP"/>
    <property type="match status" value="1"/>
</dbReference>
<name>A0A4E0R5D0_FASHE</name>
<feature type="domain" description="Ras-GAP" evidence="4">
    <location>
        <begin position="1"/>
        <end position="173"/>
    </location>
</feature>
<feature type="compositionally biased region" description="Polar residues" evidence="3">
    <location>
        <begin position="251"/>
        <end position="265"/>
    </location>
</feature>
<feature type="compositionally biased region" description="Polar residues" evidence="3">
    <location>
        <begin position="293"/>
        <end position="303"/>
    </location>
</feature>
<organism evidence="5 6">
    <name type="scientific">Fasciola hepatica</name>
    <name type="common">Liver fluke</name>
    <dbReference type="NCBI Taxonomy" id="6192"/>
    <lineage>
        <taxon>Eukaryota</taxon>
        <taxon>Metazoa</taxon>
        <taxon>Spiralia</taxon>
        <taxon>Lophotrochozoa</taxon>
        <taxon>Platyhelminthes</taxon>
        <taxon>Trematoda</taxon>
        <taxon>Digenea</taxon>
        <taxon>Plagiorchiida</taxon>
        <taxon>Echinostomata</taxon>
        <taxon>Echinostomatoidea</taxon>
        <taxon>Fasciolidae</taxon>
        <taxon>Fasciola</taxon>
    </lineage>
</organism>
<dbReference type="SUPFAM" id="SSF48350">
    <property type="entry name" value="GTPase activation domain, GAP"/>
    <property type="match status" value="1"/>
</dbReference>
<sequence length="1005" mass="108961">PIFLLSPCFLQYLHNLLYRIVQKVLACLTAWEIDPEKLPACSLLTGSLTVSDTAAFAKSNEVDLPARPTPGSLKANQLQLLHYLNVVWRAIQASLPRFPSALIRVFSSLRSAIESLRGAEFCDNLISGCIFLRLICPALLSPSLFGLVSAFPSEPWCQRNLTLLAKSLQSLANFTAFDDKEPYMRFLNGYVSAQMPTMRSFIRNISNWSTASGRIDDPDTMAGFRDVIDEGFELANLHLLLTEHFTQVDGSTQSSQTVNGSNGVSPSAPGLPEPLSSLPCILEDLTKRVDSSISETTGTTHSLNRYHHGNGHKPDGSDRLNSTLPSKHRRHGEVLKNTECLTRPLQSFDSTNPVITEASTVASNMYAYHPNSLTNAIPYYTLHQNPGFHQPSNSDTGRVNGTQRVGAVSLLRPFAAGHLDCAGQPNPNDYDEPYAGVQSDSDKECDVQPQCKVNGLSNLSVPERVEKSGPSSSASDKGLRVTASTSPKKPRSLETSTAVALDEPIYDIVPMSDDSSTDEPADKNEAFLHCSEPIISVAPITVISTQRPSLGALLTEDRSFKPVHLPSAEQTSLDSINSVEEISSSAHMQSDQPSAHNRRSVISTQRPSTIRLNSAHQNGLSPRLMPKQVTTANMVLITPSSPTKTVESPTINIRPVPATLQPDANGSRSHPTVKPINNSSISHEPLESTKMDGVTNSSKHLFPKNMPVTQTFSDLDTYKDSGWTSRTNSSNSLTSIRAQGPSDSDAQSYPMPSAEYLQSEIVRLRQQLQLSREDAARAANRLSQQETELAQLRHMLENMRTKPVGSIVPAQHAVTRKSALNSAGRVRTETSPQSGFRVVSGSNANQTVALNRKPTGDSQLVRNSGPPAALAPAATTAGVVTTTTTTTFEELDDAMAKLEREQNELMREQVRIRARLAAARPTAPASVTKTNARLSSNPKMTNTPARSPKLSPNSSSTNHLLTATTSRPSGMSLSNTGNNVAPCGPRIRHGPPPKPRDVASTRYAY</sequence>
<feature type="region of interest" description="Disordered" evidence="3">
    <location>
        <begin position="920"/>
        <end position="1005"/>
    </location>
</feature>
<dbReference type="InterPro" id="IPR008936">
    <property type="entry name" value="Rho_GTPase_activation_prot"/>
</dbReference>
<dbReference type="InterPro" id="IPR039360">
    <property type="entry name" value="Ras_GTPase"/>
</dbReference>
<evidence type="ECO:0000313" key="6">
    <source>
        <dbReference type="Proteomes" id="UP000230066"/>
    </source>
</evidence>
<feature type="coiled-coil region" evidence="2">
    <location>
        <begin position="754"/>
        <end position="802"/>
    </location>
</feature>
<dbReference type="EMBL" id="JXXN02003189">
    <property type="protein sequence ID" value="THD21866.1"/>
    <property type="molecule type" value="Genomic_DNA"/>
</dbReference>
<dbReference type="AlphaFoldDB" id="A0A4E0R5D0"/>
<evidence type="ECO:0000259" key="4">
    <source>
        <dbReference type="PROSITE" id="PS50018"/>
    </source>
</evidence>
<reference evidence="5" key="1">
    <citation type="submission" date="2019-03" db="EMBL/GenBank/DDBJ databases">
        <title>Improved annotation for the trematode Fasciola hepatica.</title>
        <authorList>
            <person name="Choi Y.-J."/>
            <person name="Martin J."/>
            <person name="Mitreva M."/>
        </authorList>
    </citation>
    <scope>NUCLEOTIDE SEQUENCE [LARGE SCALE GENOMIC DNA]</scope>
</reference>